<evidence type="ECO:0000256" key="8">
    <source>
        <dbReference type="ARBA" id="ARBA00049531"/>
    </source>
</evidence>
<dbReference type="GO" id="GO:0046475">
    <property type="term" value="P:glycerophospholipid catabolic process"/>
    <property type="evidence" value="ECO:0007669"/>
    <property type="project" value="TreeGrafter"/>
</dbReference>
<dbReference type="EC" id="3.1.1.5" evidence="2 10"/>
<feature type="region of interest" description="Disordered" evidence="11">
    <location>
        <begin position="46"/>
        <end position="71"/>
    </location>
</feature>
<evidence type="ECO:0000256" key="7">
    <source>
        <dbReference type="ARBA" id="ARBA00023180"/>
    </source>
</evidence>
<evidence type="ECO:0000256" key="1">
    <source>
        <dbReference type="ARBA" id="ARBA00008780"/>
    </source>
</evidence>
<dbReference type="Proteomes" id="UP000593566">
    <property type="component" value="Unassembled WGS sequence"/>
</dbReference>
<dbReference type="GO" id="GO:0004622">
    <property type="term" value="F:phosphatidylcholine lysophospholipase activity"/>
    <property type="evidence" value="ECO:0007669"/>
    <property type="project" value="UniProtKB-EC"/>
</dbReference>
<dbReference type="AlphaFoldDB" id="A0A8H6CP74"/>
<dbReference type="PROSITE" id="PS51210">
    <property type="entry name" value="PLA2C"/>
    <property type="match status" value="1"/>
</dbReference>
<comment type="similarity">
    <text evidence="1 10">Belongs to the lysophospholipase family.</text>
</comment>
<proteinExistence type="inferred from homology"/>
<organism evidence="13 14">
    <name type="scientific">Letharia lupina</name>
    <dbReference type="NCBI Taxonomy" id="560253"/>
    <lineage>
        <taxon>Eukaryota</taxon>
        <taxon>Fungi</taxon>
        <taxon>Dikarya</taxon>
        <taxon>Ascomycota</taxon>
        <taxon>Pezizomycotina</taxon>
        <taxon>Lecanoromycetes</taxon>
        <taxon>OSLEUM clade</taxon>
        <taxon>Lecanoromycetidae</taxon>
        <taxon>Lecanorales</taxon>
        <taxon>Lecanorineae</taxon>
        <taxon>Parmeliaceae</taxon>
        <taxon>Letharia</taxon>
    </lineage>
</organism>
<dbReference type="GeneID" id="59336889"/>
<sequence>MGATSRACALLFALAASGHASFLLPRADSPKVESNVATPELEIRAFPNAPDGYTPQNTTCPSTRPTIRSASALSDNETSWLEMRRNNTMDPMRDLLGRLNISGFDAESYITKYANNASALPNIAIAVSGGGYRACLNGGGAVQAFDSREINSTAAGHLGGLLQSATYLAGLSGGGWLVGSIYVNNFTTITGLLDNNASPVWQFGNSIFEGPASGSIQVLDSAEYYTDIEHEVSGKGDAGFNTSVTDYWGRALSFQLVNASDGGASYTWSSIQLQESFANADSPMPILVTDGRAPGETLISGNTTIYEFNPFEFGTWDPTTYGFVPLEFLGSNFSGGILAKNEQCVRGFDNAGYVMGTSSSLFNQFILDVNQTSIPQLGKSFVSDILSRFSKSDNDIAQYQPNPFYGYNTKTSRVYQEPALSLVDGGEDLENIPLHPLIQPFRHVDVIFAVDSSADTNNYWPNGTSLVATYERSLNGTSADAGNLANGTSFPAVPDQNTFVNLGLNTRPTFFGCNSSNTSSPTPLVIYIPNSPYIYQSNVSTFDPSYNTSQRDLIVENGYNVATMGNGTVNSTWPVCVGCAILQRSLERTQTAMPQVCTQCFADFCWDGTVNSTNPAGYEPAYKLAPAKKSAATREGVSYSFAAIVATAILVTAL</sequence>
<dbReference type="EMBL" id="JACCJB010000005">
    <property type="protein sequence ID" value="KAF6227052.1"/>
    <property type="molecule type" value="Genomic_DNA"/>
</dbReference>
<dbReference type="GO" id="GO:0004623">
    <property type="term" value="F:phospholipase A2 activity"/>
    <property type="evidence" value="ECO:0007669"/>
    <property type="project" value="TreeGrafter"/>
</dbReference>
<gene>
    <name evidence="13" type="ORF">HO133_008493</name>
</gene>
<keyword evidence="7" id="KW-0325">Glycoprotein</keyword>
<keyword evidence="3 10" id="KW-0732">Signal</keyword>
<keyword evidence="14" id="KW-1185">Reference proteome</keyword>
<keyword evidence="4 9" id="KW-0378">Hydrolase</keyword>
<evidence type="ECO:0000313" key="13">
    <source>
        <dbReference type="EMBL" id="KAF6227052.1"/>
    </source>
</evidence>
<feature type="signal peptide" evidence="10">
    <location>
        <begin position="1"/>
        <end position="20"/>
    </location>
</feature>
<dbReference type="Gene3D" id="3.40.1090.10">
    <property type="entry name" value="Cytosolic phospholipase A2 catalytic domain"/>
    <property type="match status" value="1"/>
</dbReference>
<dbReference type="InterPro" id="IPR016035">
    <property type="entry name" value="Acyl_Trfase/lysoPLipase"/>
</dbReference>
<dbReference type="PANTHER" id="PTHR10728">
    <property type="entry name" value="CYTOSOLIC PHOSPHOLIPASE A2"/>
    <property type="match status" value="1"/>
</dbReference>
<feature type="compositionally biased region" description="Polar residues" evidence="11">
    <location>
        <begin position="54"/>
        <end position="71"/>
    </location>
</feature>
<dbReference type="SUPFAM" id="SSF52151">
    <property type="entry name" value="FabD/lysophospholipase-like"/>
    <property type="match status" value="1"/>
</dbReference>
<evidence type="ECO:0000256" key="11">
    <source>
        <dbReference type="SAM" id="MobiDB-lite"/>
    </source>
</evidence>
<dbReference type="SMART" id="SM00022">
    <property type="entry name" value="PLAc"/>
    <property type="match status" value="1"/>
</dbReference>
<feature type="domain" description="PLA2c" evidence="12">
    <location>
        <begin position="59"/>
        <end position="611"/>
    </location>
</feature>
<dbReference type="Pfam" id="PF01735">
    <property type="entry name" value="PLA2_B"/>
    <property type="match status" value="1"/>
</dbReference>
<dbReference type="RefSeq" id="XP_037155360.1">
    <property type="nucleotide sequence ID" value="XM_037299359.1"/>
</dbReference>
<evidence type="ECO:0000256" key="9">
    <source>
        <dbReference type="PROSITE-ProRule" id="PRU00555"/>
    </source>
</evidence>
<evidence type="ECO:0000259" key="12">
    <source>
        <dbReference type="PROSITE" id="PS51210"/>
    </source>
</evidence>
<reference evidence="13 14" key="1">
    <citation type="journal article" date="2020" name="Genomics">
        <title>Complete, high-quality genomes from long-read metagenomic sequencing of two wolf lichen thalli reveals enigmatic genome architecture.</title>
        <authorList>
            <person name="McKenzie S.K."/>
            <person name="Walston R.F."/>
            <person name="Allen J.L."/>
        </authorList>
    </citation>
    <scope>NUCLEOTIDE SEQUENCE [LARGE SCALE GENOMIC DNA]</scope>
    <source>
        <strain evidence="13">WasteWater1</strain>
    </source>
</reference>
<evidence type="ECO:0000256" key="4">
    <source>
        <dbReference type="ARBA" id="ARBA00022801"/>
    </source>
</evidence>
<evidence type="ECO:0000256" key="5">
    <source>
        <dbReference type="ARBA" id="ARBA00022963"/>
    </source>
</evidence>
<accession>A0A8H6CP74</accession>
<dbReference type="InterPro" id="IPR002642">
    <property type="entry name" value="LysoPLipase_cat_dom"/>
</dbReference>
<evidence type="ECO:0000256" key="3">
    <source>
        <dbReference type="ARBA" id="ARBA00022729"/>
    </source>
</evidence>
<keyword evidence="6 9" id="KW-0443">Lipid metabolism</keyword>
<evidence type="ECO:0000256" key="6">
    <source>
        <dbReference type="ARBA" id="ARBA00023098"/>
    </source>
</evidence>
<evidence type="ECO:0000256" key="10">
    <source>
        <dbReference type="RuleBase" id="RU362103"/>
    </source>
</evidence>
<comment type="catalytic activity">
    <reaction evidence="8 10">
        <text>a 1-acyl-sn-glycero-3-phosphocholine + H2O = sn-glycerol 3-phosphocholine + a fatty acid + H(+)</text>
        <dbReference type="Rhea" id="RHEA:15177"/>
        <dbReference type="ChEBI" id="CHEBI:15377"/>
        <dbReference type="ChEBI" id="CHEBI:15378"/>
        <dbReference type="ChEBI" id="CHEBI:16870"/>
        <dbReference type="ChEBI" id="CHEBI:28868"/>
        <dbReference type="ChEBI" id="CHEBI:58168"/>
        <dbReference type="EC" id="3.1.1.5"/>
    </reaction>
</comment>
<protein>
    <recommendedName>
        <fullName evidence="2 10">Lysophospholipase</fullName>
        <ecNumber evidence="2 10">3.1.1.5</ecNumber>
    </recommendedName>
</protein>
<dbReference type="FunFam" id="3.40.1090.10:FF:000010">
    <property type="entry name" value="Lysophospholipase"/>
    <property type="match status" value="1"/>
</dbReference>
<feature type="chain" id="PRO_5034842401" description="Lysophospholipase" evidence="10">
    <location>
        <begin position="21"/>
        <end position="654"/>
    </location>
</feature>
<dbReference type="GO" id="GO:0005829">
    <property type="term" value="C:cytosol"/>
    <property type="evidence" value="ECO:0007669"/>
    <property type="project" value="TreeGrafter"/>
</dbReference>
<dbReference type="PANTHER" id="PTHR10728:SF33">
    <property type="entry name" value="LYSOPHOSPHOLIPASE 1-RELATED"/>
    <property type="match status" value="1"/>
</dbReference>
<name>A0A8H6CP74_9LECA</name>
<evidence type="ECO:0000313" key="14">
    <source>
        <dbReference type="Proteomes" id="UP000593566"/>
    </source>
</evidence>
<comment type="caution">
    <text evidence="13">The sequence shown here is derived from an EMBL/GenBank/DDBJ whole genome shotgun (WGS) entry which is preliminary data.</text>
</comment>
<evidence type="ECO:0000256" key="2">
    <source>
        <dbReference type="ARBA" id="ARBA00013274"/>
    </source>
</evidence>
<keyword evidence="5 9" id="KW-0442">Lipid degradation</keyword>
<dbReference type="GO" id="GO:0005783">
    <property type="term" value="C:endoplasmic reticulum"/>
    <property type="evidence" value="ECO:0007669"/>
    <property type="project" value="TreeGrafter"/>
</dbReference>